<reference evidence="5 6" key="1">
    <citation type="submission" date="2019-02" db="EMBL/GenBank/DDBJ databases">
        <title>Deep-cultivation of Planctomycetes and their phenomic and genomic characterization uncovers novel biology.</title>
        <authorList>
            <person name="Wiegand S."/>
            <person name="Jogler M."/>
            <person name="Boedeker C."/>
            <person name="Pinto D."/>
            <person name="Vollmers J."/>
            <person name="Rivas-Marin E."/>
            <person name="Kohn T."/>
            <person name="Peeters S.H."/>
            <person name="Heuer A."/>
            <person name="Rast P."/>
            <person name="Oberbeckmann S."/>
            <person name="Bunk B."/>
            <person name="Jeske O."/>
            <person name="Meyerdierks A."/>
            <person name="Storesund J.E."/>
            <person name="Kallscheuer N."/>
            <person name="Luecker S."/>
            <person name="Lage O.M."/>
            <person name="Pohl T."/>
            <person name="Merkel B.J."/>
            <person name="Hornburger P."/>
            <person name="Mueller R.-W."/>
            <person name="Bruemmer F."/>
            <person name="Labrenz M."/>
            <person name="Spormann A.M."/>
            <person name="Op den Camp H."/>
            <person name="Overmann J."/>
            <person name="Amann R."/>
            <person name="Jetten M.S.M."/>
            <person name="Mascher T."/>
            <person name="Medema M.H."/>
            <person name="Devos D.P."/>
            <person name="Kaster A.-K."/>
            <person name="Ovreas L."/>
            <person name="Rohde M."/>
            <person name="Galperin M.Y."/>
            <person name="Jogler C."/>
        </authorList>
    </citation>
    <scope>NUCLEOTIDE SEQUENCE [LARGE SCALE GENOMIC DNA]</scope>
    <source>
        <strain evidence="5 6">ETA_A8</strain>
    </source>
</reference>
<organism evidence="5 6">
    <name type="scientific">Anatilimnocola aggregata</name>
    <dbReference type="NCBI Taxonomy" id="2528021"/>
    <lineage>
        <taxon>Bacteria</taxon>
        <taxon>Pseudomonadati</taxon>
        <taxon>Planctomycetota</taxon>
        <taxon>Planctomycetia</taxon>
        <taxon>Pirellulales</taxon>
        <taxon>Pirellulaceae</taxon>
        <taxon>Anatilimnocola</taxon>
    </lineage>
</organism>
<dbReference type="Proteomes" id="UP000315017">
    <property type="component" value="Chromosome"/>
</dbReference>
<dbReference type="Pfam" id="PF07624">
    <property type="entry name" value="PSD2"/>
    <property type="match status" value="1"/>
</dbReference>
<evidence type="ECO:0000259" key="2">
    <source>
        <dbReference type="Pfam" id="PF07624"/>
    </source>
</evidence>
<gene>
    <name evidence="5" type="ORF">ETAA8_00900</name>
</gene>
<dbReference type="PROSITE" id="PS51318">
    <property type="entry name" value="TAT"/>
    <property type="match status" value="1"/>
</dbReference>
<feature type="region of interest" description="Disordered" evidence="1">
    <location>
        <begin position="714"/>
        <end position="752"/>
    </location>
</feature>
<sequence>MNSDIPFTELTSDQLERRSVLKGITLGAGGPLLAPLLQKIVAAAEVNVTPPEPCEYLRFLPKLILAFALAACCCSQGIVAQEAPFEPSKAPKENQKEAADSQHLRSFLDTYCVRCHNAKKQSGKVTLDQWPDVQLWQQVFAVVDGGEMPPEDAKQPPPVERAVALRWMRQVLKSMGVALDESATVAANRGNSVDHDALFGTGVGKAGTPAPSTRARLWRLTPKAYENFLDEKIQQFQLDLPLCSQKPKEYGFGMPHLPQGQLKAPWSFTPQWDFTNYAQTLRVGESEIEIQLRNAKAMADAILLKFAGKLRNGKPISPSKIKEGDRIAQLDAMMKAGKATTSDQVRSAVSETFSKILGREPDADELARYSAVIQKELEANGTEDAARQLLIAVLCTPRLVYRVETTGDGRRILAPHDLARAIAFTLTDSEPDATLLQAAKENRLTTVEQVREQVVRILDDKTIEKPRLLQFFREYFGHHAAKEVFKDEQTLRRLLPNFGGRLVLNSDPTFNAEFFVNDTDQLIRWVIKEDKDVLHQLLTTNKIFVLAYNPDLPSRQSDRRANLVNVPADMPMDVKLAAYERHAPNLYEIGDYDPKTFTLTGWTPERIYDMPAEHRMGILTHPSWLMAQSSNTDNHPIHRGKWIREKLLGQRIPDVPITVDAKLPDEPHNTLRTRMQVTREEYCWKCHKQMDPLGLPFEQFNHVGRFRTTEEVVDNEKTNDKKNLGKDGKPMGTRYTTAPLDTTGVLDGTGDPKLDGEVKDPFDLIRRLAASQRVEQVFVRHVFRFFMGRNETVEDGPVLVAAHQAYRDSGGSLNALLASLLTSDSFLSRTKE</sequence>
<dbReference type="InterPro" id="IPR011478">
    <property type="entry name" value="DUF1585"/>
</dbReference>
<dbReference type="EMBL" id="CP036274">
    <property type="protein sequence ID" value="QDU25029.1"/>
    <property type="molecule type" value="Genomic_DNA"/>
</dbReference>
<evidence type="ECO:0000259" key="4">
    <source>
        <dbReference type="Pfam" id="PF07631"/>
    </source>
</evidence>
<dbReference type="Pfam" id="PF07627">
    <property type="entry name" value="PSCyt3"/>
    <property type="match status" value="1"/>
</dbReference>
<feature type="compositionally biased region" description="Basic and acidic residues" evidence="1">
    <location>
        <begin position="714"/>
        <end position="729"/>
    </location>
</feature>
<dbReference type="InterPro" id="IPR013042">
    <property type="entry name" value="DUF1592"/>
</dbReference>
<evidence type="ECO:0000259" key="3">
    <source>
        <dbReference type="Pfam" id="PF07627"/>
    </source>
</evidence>
<dbReference type="InterPro" id="IPR006311">
    <property type="entry name" value="TAT_signal"/>
</dbReference>
<evidence type="ECO:0008006" key="7">
    <source>
        <dbReference type="Google" id="ProtNLM"/>
    </source>
</evidence>
<keyword evidence="6" id="KW-1185">Reference proteome</keyword>
<accession>A0A517Y459</accession>
<dbReference type="InterPro" id="IPR013039">
    <property type="entry name" value="DUF1588"/>
</dbReference>
<evidence type="ECO:0000313" key="6">
    <source>
        <dbReference type="Proteomes" id="UP000315017"/>
    </source>
</evidence>
<dbReference type="AlphaFoldDB" id="A0A517Y459"/>
<evidence type="ECO:0000256" key="1">
    <source>
        <dbReference type="SAM" id="MobiDB-lite"/>
    </source>
</evidence>
<protein>
    <recommendedName>
        <fullName evidence="7">Haem-binding domain-containing protein</fullName>
    </recommendedName>
</protein>
<feature type="domain" description="DUF1592" evidence="4">
    <location>
        <begin position="413"/>
        <end position="545"/>
    </location>
</feature>
<dbReference type="KEGG" id="aagg:ETAA8_00900"/>
<feature type="domain" description="DUF1585" evidence="2">
    <location>
        <begin position="757"/>
        <end position="826"/>
    </location>
</feature>
<proteinExistence type="predicted"/>
<evidence type="ECO:0000313" key="5">
    <source>
        <dbReference type="EMBL" id="QDU25029.1"/>
    </source>
</evidence>
<feature type="domain" description="DUF1588" evidence="3">
    <location>
        <begin position="615"/>
        <end position="710"/>
    </location>
</feature>
<dbReference type="Pfam" id="PF07631">
    <property type="entry name" value="PSD4"/>
    <property type="match status" value="1"/>
</dbReference>
<dbReference type="RefSeq" id="WP_202921469.1">
    <property type="nucleotide sequence ID" value="NZ_CP036274.1"/>
</dbReference>
<name>A0A517Y459_9BACT</name>